<keyword evidence="5" id="KW-0418">Kinase</keyword>
<keyword evidence="4" id="KW-0808">Transferase</keyword>
<dbReference type="PANTHER" id="PTHR43047:SF72">
    <property type="entry name" value="OSMOSENSING HISTIDINE PROTEIN KINASE SLN1"/>
    <property type="match status" value="1"/>
</dbReference>
<dbReference type="PRINTS" id="PR00344">
    <property type="entry name" value="BCTRLSENSOR"/>
</dbReference>
<sequence>MAAFCDVVMAEIYRLEAQNSDRTKADFISSISHELRSPLHGILGSVECLQELSFADSFHSDLVTQIEVCGRTLLDIVEHLLDYKKMNTPKPSIPKEDVKPSPLKRPTLNDTRKTSMGAMMSLESQVSLDEVTEETVSSAVYSFCCARSKENILNRKVAVLLDIDRAESVNWQCKIALGAWKRICINLVSNALKYTSEGFIHVSLKAVPIPGKRKRFNAVFTVQDSGRGMSKDFLSNHFFRPFSQEDTLMEGTGLGMSLVAKIVRAMAGQVDVQSEKGRGTTMTVVVPIEVGRPSKAKKSLGAVAESLSGCCVGILGFGDARIGADAETADRTRHELARTKLLQSTRLSCEQLGLDVRQMDNDIVPDADVYIIAEADLSSYAQSKQLTSSEGTRSGLDKPLVVVCNSAISVRQLRASSAAAGFTTERLEYTAQPLGTTSLGKAIRNCLSTDSTSRDQVTSGQDATVGAESPRTVETIRPYQHDGIDERSGRLPIRVRAFHSSSASDQDQPPLPPITDMPNPHPLQRVANSTVAAQSDATSDGYLSTRSKSTGDRPLTPRAVDQVSSGKDPVTSNVKSAITPSGLSLLLVDDNQINLQLLVNYARKQGHRKVTALDGQQAVDAYKAACLASGLVQSTASDPKTTEAAEGKDGSELSNTLSEKPQVILMDISMPVLNGFEATRLIRAFELQNGLVPAHIIALTGLGSADAQQEAFSSGVDLFLTKPVRLKELTKLLDGIKNGDHTRADTPVPK</sequence>
<dbReference type="AlphaFoldDB" id="A0AAN8A580"/>
<dbReference type="InterPro" id="IPR001789">
    <property type="entry name" value="Sig_transdc_resp-reg_receiver"/>
</dbReference>
<dbReference type="PROSITE" id="PS50110">
    <property type="entry name" value="RESPONSE_REGULATORY"/>
    <property type="match status" value="1"/>
</dbReference>
<dbReference type="InterPro" id="IPR003594">
    <property type="entry name" value="HATPase_dom"/>
</dbReference>
<dbReference type="SMART" id="SM00388">
    <property type="entry name" value="HisKA"/>
    <property type="match status" value="1"/>
</dbReference>
<feature type="compositionally biased region" description="Polar residues" evidence="7">
    <location>
        <begin position="562"/>
        <end position="575"/>
    </location>
</feature>
<gene>
    <name evidence="10" type="ORF">LTR97_001711</name>
</gene>
<feature type="region of interest" description="Disordered" evidence="7">
    <location>
        <begin position="449"/>
        <end position="575"/>
    </location>
</feature>
<comment type="caution">
    <text evidence="10">The sequence shown here is derived from an EMBL/GenBank/DDBJ whole genome shotgun (WGS) entry which is preliminary data.</text>
</comment>
<comment type="catalytic activity">
    <reaction evidence="1">
        <text>ATP + protein L-histidine = ADP + protein N-phospho-L-histidine.</text>
        <dbReference type="EC" id="2.7.13.3"/>
    </reaction>
</comment>
<feature type="compositionally biased region" description="Polar residues" evidence="7">
    <location>
        <begin position="449"/>
        <end position="462"/>
    </location>
</feature>
<dbReference type="SUPFAM" id="SSF55874">
    <property type="entry name" value="ATPase domain of HSP90 chaperone/DNA topoisomerase II/histidine kinase"/>
    <property type="match status" value="1"/>
</dbReference>
<dbReference type="SUPFAM" id="SSF52172">
    <property type="entry name" value="CheY-like"/>
    <property type="match status" value="1"/>
</dbReference>
<evidence type="ECO:0000256" key="2">
    <source>
        <dbReference type="ARBA" id="ARBA00012438"/>
    </source>
</evidence>
<proteinExistence type="predicted"/>
<dbReference type="InterPro" id="IPR011006">
    <property type="entry name" value="CheY-like_superfamily"/>
</dbReference>
<evidence type="ECO:0000313" key="10">
    <source>
        <dbReference type="EMBL" id="KAK5706721.1"/>
    </source>
</evidence>
<dbReference type="PANTHER" id="PTHR43047">
    <property type="entry name" value="TWO-COMPONENT HISTIDINE PROTEIN KINASE"/>
    <property type="match status" value="1"/>
</dbReference>
<evidence type="ECO:0000256" key="7">
    <source>
        <dbReference type="SAM" id="MobiDB-lite"/>
    </source>
</evidence>
<evidence type="ECO:0000256" key="4">
    <source>
        <dbReference type="ARBA" id="ARBA00022679"/>
    </source>
</evidence>
<dbReference type="Pfam" id="PF00072">
    <property type="entry name" value="Response_reg"/>
    <property type="match status" value="1"/>
</dbReference>
<dbReference type="SMART" id="SM00448">
    <property type="entry name" value="REC"/>
    <property type="match status" value="1"/>
</dbReference>
<dbReference type="Proteomes" id="UP001310594">
    <property type="component" value="Unassembled WGS sequence"/>
</dbReference>
<dbReference type="Gene3D" id="3.30.565.10">
    <property type="entry name" value="Histidine kinase-like ATPase, C-terminal domain"/>
    <property type="match status" value="1"/>
</dbReference>
<dbReference type="SMART" id="SM00387">
    <property type="entry name" value="HATPase_c"/>
    <property type="match status" value="1"/>
</dbReference>
<feature type="compositionally biased region" description="Basic and acidic residues" evidence="7">
    <location>
        <begin position="640"/>
        <end position="651"/>
    </location>
</feature>
<dbReference type="InterPro" id="IPR036890">
    <property type="entry name" value="HATPase_C_sf"/>
</dbReference>
<evidence type="ECO:0000256" key="3">
    <source>
        <dbReference type="ARBA" id="ARBA00022553"/>
    </source>
</evidence>
<dbReference type="CDD" id="cd00082">
    <property type="entry name" value="HisKA"/>
    <property type="match status" value="1"/>
</dbReference>
<feature type="domain" description="Histidine kinase" evidence="8">
    <location>
        <begin position="30"/>
        <end position="290"/>
    </location>
</feature>
<protein>
    <recommendedName>
        <fullName evidence="2">histidine kinase</fullName>
        <ecNumber evidence="2">2.7.13.3</ecNumber>
    </recommendedName>
</protein>
<organism evidence="10 11">
    <name type="scientific">Elasticomyces elasticus</name>
    <dbReference type="NCBI Taxonomy" id="574655"/>
    <lineage>
        <taxon>Eukaryota</taxon>
        <taxon>Fungi</taxon>
        <taxon>Dikarya</taxon>
        <taxon>Ascomycota</taxon>
        <taxon>Pezizomycotina</taxon>
        <taxon>Dothideomycetes</taxon>
        <taxon>Dothideomycetidae</taxon>
        <taxon>Mycosphaerellales</taxon>
        <taxon>Teratosphaeriaceae</taxon>
        <taxon>Elasticomyces</taxon>
    </lineage>
</organism>
<name>A0AAN8A580_9PEZI</name>
<dbReference type="GO" id="GO:0000155">
    <property type="term" value="F:phosphorelay sensor kinase activity"/>
    <property type="evidence" value="ECO:0007669"/>
    <property type="project" value="InterPro"/>
</dbReference>
<dbReference type="GO" id="GO:0005886">
    <property type="term" value="C:plasma membrane"/>
    <property type="evidence" value="ECO:0007669"/>
    <property type="project" value="TreeGrafter"/>
</dbReference>
<feature type="modified residue" description="4-aspartylphosphate" evidence="6">
    <location>
        <position position="667"/>
    </location>
</feature>
<feature type="compositionally biased region" description="Polar residues" evidence="7">
    <location>
        <begin position="526"/>
        <end position="548"/>
    </location>
</feature>
<keyword evidence="3 6" id="KW-0597">Phosphoprotein</keyword>
<dbReference type="GO" id="GO:0009927">
    <property type="term" value="F:histidine phosphotransfer kinase activity"/>
    <property type="evidence" value="ECO:0007669"/>
    <property type="project" value="TreeGrafter"/>
</dbReference>
<feature type="compositionally biased region" description="Basic and acidic residues" evidence="7">
    <location>
        <begin position="479"/>
        <end position="489"/>
    </location>
</feature>
<evidence type="ECO:0000259" key="9">
    <source>
        <dbReference type="PROSITE" id="PS50110"/>
    </source>
</evidence>
<dbReference type="InterPro" id="IPR005467">
    <property type="entry name" value="His_kinase_dom"/>
</dbReference>
<evidence type="ECO:0000256" key="1">
    <source>
        <dbReference type="ARBA" id="ARBA00000085"/>
    </source>
</evidence>
<evidence type="ECO:0000259" key="8">
    <source>
        <dbReference type="PROSITE" id="PS50109"/>
    </source>
</evidence>
<accession>A0AAN8A580</accession>
<reference evidence="10" key="1">
    <citation type="submission" date="2023-08" db="EMBL/GenBank/DDBJ databases">
        <title>Black Yeasts Isolated from many extreme environments.</title>
        <authorList>
            <person name="Coleine C."/>
            <person name="Stajich J.E."/>
            <person name="Selbmann L."/>
        </authorList>
    </citation>
    <scope>NUCLEOTIDE SEQUENCE</scope>
    <source>
        <strain evidence="10">CCFEE 5810</strain>
    </source>
</reference>
<dbReference type="EC" id="2.7.13.3" evidence="2"/>
<feature type="domain" description="Response regulatory" evidence="9">
    <location>
        <begin position="584"/>
        <end position="737"/>
    </location>
</feature>
<feature type="region of interest" description="Disordered" evidence="7">
    <location>
        <begin position="91"/>
        <end position="110"/>
    </location>
</feature>
<dbReference type="CDD" id="cd17546">
    <property type="entry name" value="REC_hyHK_CKI1_RcsC-like"/>
    <property type="match status" value="1"/>
</dbReference>
<dbReference type="InterPro" id="IPR003661">
    <property type="entry name" value="HisK_dim/P_dom"/>
</dbReference>
<evidence type="ECO:0000313" key="11">
    <source>
        <dbReference type="Proteomes" id="UP001310594"/>
    </source>
</evidence>
<dbReference type="Pfam" id="PF02518">
    <property type="entry name" value="HATPase_c"/>
    <property type="match status" value="1"/>
</dbReference>
<dbReference type="InterPro" id="IPR004358">
    <property type="entry name" value="Sig_transdc_His_kin-like_C"/>
</dbReference>
<evidence type="ECO:0000256" key="6">
    <source>
        <dbReference type="PROSITE-ProRule" id="PRU00169"/>
    </source>
</evidence>
<dbReference type="PROSITE" id="PS50109">
    <property type="entry name" value="HIS_KIN"/>
    <property type="match status" value="1"/>
</dbReference>
<dbReference type="Pfam" id="PF00512">
    <property type="entry name" value="HisKA"/>
    <property type="match status" value="1"/>
</dbReference>
<evidence type="ECO:0000256" key="5">
    <source>
        <dbReference type="ARBA" id="ARBA00022777"/>
    </source>
</evidence>
<dbReference type="Gene3D" id="3.40.50.2300">
    <property type="match status" value="1"/>
</dbReference>
<dbReference type="Gene3D" id="1.10.287.130">
    <property type="match status" value="1"/>
</dbReference>
<dbReference type="InterPro" id="IPR036097">
    <property type="entry name" value="HisK_dim/P_sf"/>
</dbReference>
<feature type="region of interest" description="Disordered" evidence="7">
    <location>
        <begin position="636"/>
        <end position="656"/>
    </location>
</feature>
<dbReference type="EMBL" id="JAVRQU010000002">
    <property type="protein sequence ID" value="KAK5706721.1"/>
    <property type="molecule type" value="Genomic_DNA"/>
</dbReference>
<dbReference type="SUPFAM" id="SSF47384">
    <property type="entry name" value="Homodimeric domain of signal transducing histidine kinase"/>
    <property type="match status" value="1"/>
</dbReference>
<feature type="compositionally biased region" description="Pro residues" evidence="7">
    <location>
        <begin position="509"/>
        <end position="521"/>
    </location>
</feature>